<organism evidence="2 3">
    <name type="scientific">Tetrahymena thermophila (strain SB210)</name>
    <dbReference type="NCBI Taxonomy" id="312017"/>
    <lineage>
        <taxon>Eukaryota</taxon>
        <taxon>Sar</taxon>
        <taxon>Alveolata</taxon>
        <taxon>Ciliophora</taxon>
        <taxon>Intramacronucleata</taxon>
        <taxon>Oligohymenophorea</taxon>
        <taxon>Hymenostomatida</taxon>
        <taxon>Tetrahymenina</taxon>
        <taxon>Tetrahymenidae</taxon>
        <taxon>Tetrahymena</taxon>
    </lineage>
</organism>
<proteinExistence type="predicted"/>
<feature type="compositionally biased region" description="Low complexity" evidence="1">
    <location>
        <begin position="308"/>
        <end position="325"/>
    </location>
</feature>
<dbReference type="InParanoid" id="I7M4C0"/>
<reference evidence="3" key="1">
    <citation type="journal article" date="2006" name="PLoS Biol.">
        <title>Macronuclear genome sequence of the ciliate Tetrahymena thermophila, a model eukaryote.</title>
        <authorList>
            <person name="Eisen J.A."/>
            <person name="Coyne R.S."/>
            <person name="Wu M."/>
            <person name="Wu D."/>
            <person name="Thiagarajan M."/>
            <person name="Wortman J.R."/>
            <person name="Badger J.H."/>
            <person name="Ren Q."/>
            <person name="Amedeo P."/>
            <person name="Jones K.M."/>
            <person name="Tallon L.J."/>
            <person name="Delcher A.L."/>
            <person name="Salzberg S.L."/>
            <person name="Silva J.C."/>
            <person name="Haas B.J."/>
            <person name="Majoros W.H."/>
            <person name="Farzad M."/>
            <person name="Carlton J.M."/>
            <person name="Smith R.K. Jr."/>
            <person name="Garg J."/>
            <person name="Pearlman R.E."/>
            <person name="Karrer K.M."/>
            <person name="Sun L."/>
            <person name="Manning G."/>
            <person name="Elde N.C."/>
            <person name="Turkewitz A.P."/>
            <person name="Asai D.J."/>
            <person name="Wilkes D.E."/>
            <person name="Wang Y."/>
            <person name="Cai H."/>
            <person name="Collins K."/>
            <person name="Stewart B.A."/>
            <person name="Lee S.R."/>
            <person name="Wilamowska K."/>
            <person name="Weinberg Z."/>
            <person name="Ruzzo W.L."/>
            <person name="Wloga D."/>
            <person name="Gaertig J."/>
            <person name="Frankel J."/>
            <person name="Tsao C.-C."/>
            <person name="Gorovsky M.A."/>
            <person name="Keeling P.J."/>
            <person name="Waller R.F."/>
            <person name="Patron N.J."/>
            <person name="Cherry J.M."/>
            <person name="Stover N.A."/>
            <person name="Krieger C.J."/>
            <person name="del Toro C."/>
            <person name="Ryder H.F."/>
            <person name="Williamson S.C."/>
            <person name="Barbeau R.A."/>
            <person name="Hamilton E.P."/>
            <person name="Orias E."/>
        </authorList>
    </citation>
    <scope>NUCLEOTIDE SEQUENCE [LARGE SCALE GENOMIC DNA]</scope>
    <source>
        <strain evidence="3">SB210</strain>
    </source>
</reference>
<keyword evidence="3" id="KW-1185">Reference proteome</keyword>
<feature type="region of interest" description="Disordered" evidence="1">
    <location>
        <begin position="259"/>
        <end position="353"/>
    </location>
</feature>
<feature type="compositionally biased region" description="Polar residues" evidence="1">
    <location>
        <begin position="287"/>
        <end position="307"/>
    </location>
</feature>
<dbReference type="HOGENOM" id="CLU_494786_0_0_1"/>
<evidence type="ECO:0000313" key="2">
    <source>
        <dbReference type="EMBL" id="EAS06192.1"/>
    </source>
</evidence>
<dbReference type="STRING" id="312017.I7M4C0"/>
<dbReference type="Proteomes" id="UP000009168">
    <property type="component" value="Unassembled WGS sequence"/>
</dbReference>
<accession>I7M4C0</accession>
<feature type="compositionally biased region" description="Polar residues" evidence="1">
    <location>
        <begin position="332"/>
        <end position="353"/>
    </location>
</feature>
<dbReference type="KEGG" id="tet:TTHERM_00326740"/>
<evidence type="ECO:0000256" key="1">
    <source>
        <dbReference type="SAM" id="MobiDB-lite"/>
    </source>
</evidence>
<feature type="compositionally biased region" description="Basic and acidic residues" evidence="1">
    <location>
        <begin position="262"/>
        <end position="285"/>
    </location>
</feature>
<sequence>METLDQNCEVQAPQNLENHVQMEEETQKIQDASKPDQDVIQPEKDAQNCLSDQIVEKKSIHLNYDEATLLDQSQLEQIYLKEYRQLLNLIQNTQLKVFDFMPVNETFQIGQGFVVQRGIISNMGKAIQLMNGIKNDPRISQGISIIGNFQYFDGYLREYHSTGIRVIRVLENSSLNQEYQSFYPYVLIHYYKKEKYPRLAYKKEYDQNKQRKLERRLQKKIEKSIHKLSESYTENDMKAENVDSNYVEQRTQYRRKLRQKFKRADKNKQNSNKGLEDQLNMKEENNTSEQISESSTPMKSENKLQGASQNKQQSVSQDKQQQSVSDNKEQSASENKQQSVAQNSRQQVTKTRSQEMYQKVLSNQSFQNQTKFETCQKNKPSQIQQNQSYLFSNSSSPCTSLNQSLQMQNSYKKIKKEQLEQSCKKVQFMDKFSSQNQQQSQSQSQQLNNSFMNSSNLNQSQTQKERQQAEQLNSLKRKVSDLTNQLDSERYKALYFEDMYLQLRSFLVKQELNQLRANGFKYSASIEKKIQYEEQPSIKIEEEQQERIQLD</sequence>
<protein>
    <submittedName>
        <fullName evidence="2">Uncharacterized protein</fullName>
    </submittedName>
</protein>
<name>I7M4C0_TETTS</name>
<dbReference type="RefSeq" id="XP_001026437.1">
    <property type="nucleotide sequence ID" value="XM_001026437.3"/>
</dbReference>
<dbReference type="EMBL" id="GG662299">
    <property type="protein sequence ID" value="EAS06192.1"/>
    <property type="molecule type" value="Genomic_DNA"/>
</dbReference>
<gene>
    <name evidence="2" type="ORF">TTHERM_00326740</name>
</gene>
<evidence type="ECO:0000313" key="3">
    <source>
        <dbReference type="Proteomes" id="UP000009168"/>
    </source>
</evidence>
<feature type="compositionally biased region" description="Low complexity" evidence="1">
    <location>
        <begin position="434"/>
        <end position="461"/>
    </location>
</feature>
<feature type="region of interest" description="Disordered" evidence="1">
    <location>
        <begin position="434"/>
        <end position="475"/>
    </location>
</feature>
<dbReference type="GeneID" id="7833147"/>
<dbReference type="AlphaFoldDB" id="I7M4C0"/>